<dbReference type="GO" id="GO:0035091">
    <property type="term" value="F:phosphatidylinositol binding"/>
    <property type="evidence" value="ECO:0007669"/>
    <property type="project" value="InterPro"/>
</dbReference>
<name>A0AAV2QQP1_MEGNR</name>
<dbReference type="InterPro" id="IPR013937">
    <property type="entry name" value="Sorting_nexin_C"/>
</dbReference>
<dbReference type="InterPro" id="IPR044926">
    <property type="entry name" value="RGS_subdomain_2"/>
</dbReference>
<dbReference type="GO" id="GO:0005770">
    <property type="term" value="C:late endosome"/>
    <property type="evidence" value="ECO:0007669"/>
    <property type="project" value="TreeGrafter"/>
</dbReference>
<dbReference type="SUPFAM" id="SSF64268">
    <property type="entry name" value="PX domain"/>
    <property type="match status" value="1"/>
</dbReference>
<dbReference type="SUPFAM" id="SSF48097">
    <property type="entry name" value="Regulator of G-protein signaling, RGS"/>
    <property type="match status" value="1"/>
</dbReference>
<accession>A0AAV2QQP1</accession>
<dbReference type="InterPro" id="IPR016137">
    <property type="entry name" value="RGS"/>
</dbReference>
<dbReference type="PROSITE" id="PS50132">
    <property type="entry name" value="RGS"/>
    <property type="match status" value="1"/>
</dbReference>
<dbReference type="PANTHER" id="PTHR22775">
    <property type="entry name" value="SORTING NEXIN"/>
    <property type="match status" value="1"/>
</dbReference>
<comment type="similarity">
    <text evidence="1">Belongs to the sorting nexin family.</text>
</comment>
<evidence type="ECO:0000259" key="2">
    <source>
        <dbReference type="PROSITE" id="PS50132"/>
    </source>
</evidence>
<dbReference type="PROSITE" id="PS50195">
    <property type="entry name" value="PX"/>
    <property type="match status" value="1"/>
</dbReference>
<evidence type="ECO:0000259" key="3">
    <source>
        <dbReference type="PROSITE" id="PS50195"/>
    </source>
</evidence>
<protein>
    <recommendedName>
        <fullName evidence="7">Sorting nexin-14</fullName>
    </recommendedName>
</protein>
<dbReference type="SMART" id="SM00312">
    <property type="entry name" value="PX"/>
    <property type="match status" value="1"/>
</dbReference>
<feature type="domain" description="PX" evidence="3">
    <location>
        <begin position="569"/>
        <end position="690"/>
    </location>
</feature>
<dbReference type="Gene3D" id="1.10.167.10">
    <property type="entry name" value="Regulator of G-protein Signalling 4, domain 2"/>
    <property type="match status" value="1"/>
</dbReference>
<dbReference type="Pfam" id="PF02194">
    <property type="entry name" value="PXA"/>
    <property type="match status" value="1"/>
</dbReference>
<evidence type="ECO:0000256" key="1">
    <source>
        <dbReference type="ARBA" id="ARBA00010883"/>
    </source>
</evidence>
<gene>
    <name evidence="5" type="ORF">MNOR_LOCUS15652</name>
</gene>
<dbReference type="Gene3D" id="3.30.1520.10">
    <property type="entry name" value="Phox-like domain"/>
    <property type="match status" value="1"/>
</dbReference>
<dbReference type="CDD" id="cd06877">
    <property type="entry name" value="PX_SNX14"/>
    <property type="match status" value="1"/>
</dbReference>
<dbReference type="GO" id="GO:0097352">
    <property type="term" value="P:autophagosome maturation"/>
    <property type="evidence" value="ECO:0007669"/>
    <property type="project" value="TreeGrafter"/>
</dbReference>
<feature type="non-terminal residue" evidence="5">
    <location>
        <position position="948"/>
    </location>
</feature>
<comment type="caution">
    <text evidence="5">The sequence shown here is derived from an EMBL/GenBank/DDBJ whole genome shotgun (WGS) entry which is preliminary data.</text>
</comment>
<evidence type="ECO:0000259" key="4">
    <source>
        <dbReference type="PROSITE" id="PS51207"/>
    </source>
</evidence>
<dbReference type="Pfam" id="PF08628">
    <property type="entry name" value="Nexin_C"/>
    <property type="match status" value="1"/>
</dbReference>
<dbReference type="InterPro" id="IPR036305">
    <property type="entry name" value="RGS_sf"/>
</dbReference>
<dbReference type="Proteomes" id="UP001497623">
    <property type="component" value="Unassembled WGS sequence"/>
</dbReference>
<evidence type="ECO:0000313" key="6">
    <source>
        <dbReference type="Proteomes" id="UP001497623"/>
    </source>
</evidence>
<organism evidence="5 6">
    <name type="scientific">Meganyctiphanes norvegica</name>
    <name type="common">Northern krill</name>
    <name type="synonym">Thysanopoda norvegica</name>
    <dbReference type="NCBI Taxonomy" id="48144"/>
    <lineage>
        <taxon>Eukaryota</taxon>
        <taxon>Metazoa</taxon>
        <taxon>Ecdysozoa</taxon>
        <taxon>Arthropoda</taxon>
        <taxon>Crustacea</taxon>
        <taxon>Multicrustacea</taxon>
        <taxon>Malacostraca</taxon>
        <taxon>Eumalacostraca</taxon>
        <taxon>Eucarida</taxon>
        <taxon>Euphausiacea</taxon>
        <taxon>Euphausiidae</taxon>
        <taxon>Meganyctiphanes</taxon>
    </lineage>
</organism>
<reference evidence="5 6" key="1">
    <citation type="submission" date="2024-05" db="EMBL/GenBank/DDBJ databases">
        <authorList>
            <person name="Wallberg A."/>
        </authorList>
    </citation>
    <scope>NUCLEOTIDE SEQUENCE [LARGE SCALE GENOMIC DNA]</scope>
</reference>
<dbReference type="PROSITE" id="PS51207">
    <property type="entry name" value="PXA"/>
    <property type="match status" value="1"/>
</dbReference>
<keyword evidence="6" id="KW-1185">Reference proteome</keyword>
<dbReference type="PANTHER" id="PTHR22775:SF44">
    <property type="entry name" value="SORTING NEXIN-14"/>
    <property type="match status" value="1"/>
</dbReference>
<feature type="domain" description="RGS" evidence="2">
    <location>
        <begin position="336"/>
        <end position="468"/>
    </location>
</feature>
<dbReference type="InterPro" id="IPR003114">
    <property type="entry name" value="Phox_assoc"/>
</dbReference>
<feature type="domain" description="PXA" evidence="4">
    <location>
        <begin position="127"/>
        <end position="304"/>
    </location>
</feature>
<dbReference type="Pfam" id="PF00615">
    <property type="entry name" value="RGS"/>
    <property type="match status" value="1"/>
</dbReference>
<dbReference type="EMBL" id="CAXKWB010009880">
    <property type="protein sequence ID" value="CAL4096270.1"/>
    <property type="molecule type" value="Genomic_DNA"/>
</dbReference>
<dbReference type="AlphaFoldDB" id="A0AAV2QQP1"/>
<evidence type="ECO:0008006" key="7">
    <source>
        <dbReference type="Google" id="ProtNLM"/>
    </source>
</evidence>
<sequence>MRGDLLSHSWSSIPLYPKKLLGLAKNIDPMNHVLSVDIRLAKIIDPMNHVLSEDILMCTIPGISLISDPLPYMSKATVKILSLFIKHLSPSIGDTSRQYALCVGLQCLKDHLDHLSPQHSPVVFYNSRNLIMTLDQLLNLVLDQHVYSWYREISVHDQLADEIRYIIRYATAAVATRLTKLDLTSLIMKEVIPIILSHLDAYVEGSRRHRGNTPLEATVVHYISAGNGLHRAVKSREEEATYLRAVISSLTKYLLPAKYQDSNLAKSFLEELLGRVLIIRALDLLADPDSVNLLFILLLDRESPDVPPVRPEPEVHILKNFASVNTHPRKSVLRSNLSSVLKEQSLLYLFHSFLKDEGSINILQFCLAVEDFNRHILDPELTHEQLEQLHHEALELYHTYMVATALDRIDFPTHIVSHIREIVHGEVEDIVKLRTTRPLFQAYEHAYNLLEREYLPLFMHSHDYFANLCGSRTSQTYQKNATREGECCPRGSGSSIGKVGRKVGSGLKSFGTKMTLQPQVVQGDQEDLNFFDIDEADDISLAMSEESGSILPSVGGLESLTSSFRDLTAWRVSIPRVEQKLDPSAKPIYVFVVDVTRIDVTGERPEELQWEVERQYHEFYILETKLTEFHGEFIDNQLPPRKSLFSSKDIGFMQSRRQIFEEFLQKLLLKPNLKGSQLLFLFLKTKDEFATSFLPDVSLGRLIRDVPRKLIKERGQHLDAFINVFVSSTSLASKSKSRLEMEEVREAQEQSDSIIIPENCSLTSTMFGDNVASLPNPQQDPPPPPPATMNVSGVMDTIIYLGIRVYGLSMNAVQWLVCIRSLAGNTINAAIDWFLQRKLKQALSPPRIIKLIHIIRDALFFESPSERTESDRRTRECQLRKEVISVLPSWLQKTLTTQDLYNEGANTIVSLFQHPILNKQLSYILLDVVLEKVFPELTLDQELSPFLK</sequence>
<dbReference type="Pfam" id="PF00787">
    <property type="entry name" value="PX"/>
    <property type="match status" value="1"/>
</dbReference>
<dbReference type="SMART" id="SM00313">
    <property type="entry name" value="PXA"/>
    <property type="match status" value="1"/>
</dbReference>
<dbReference type="InterPro" id="IPR001683">
    <property type="entry name" value="PX_dom"/>
</dbReference>
<proteinExistence type="inferred from homology"/>
<dbReference type="InterPro" id="IPR036871">
    <property type="entry name" value="PX_dom_sf"/>
</dbReference>
<dbReference type="InterPro" id="IPR037436">
    <property type="entry name" value="SNX14_PX"/>
</dbReference>
<dbReference type="SMART" id="SM00315">
    <property type="entry name" value="RGS"/>
    <property type="match status" value="1"/>
</dbReference>
<evidence type="ECO:0000313" key="5">
    <source>
        <dbReference type="EMBL" id="CAL4096270.1"/>
    </source>
</evidence>